<dbReference type="OrthoDB" id="10389142at2759"/>
<sequence>MGRQTAKMYDDDDLKGYGIFTVKHVFRGKECPRYTELNGHVKDLTNVTVRRVEAGVYATRTSTKCNLTDALIDSYLPLHYYFYGQEVRMNRTIPIMLFTTKMPAEHRCDYTHQLQFYLPLVNHTNYPDPTEESRVQVTAKQEECFVVYHWIGKITTQATYNNYFNLKTNLTDSDSFNLAYNENKFAHARYDPSCRPGARHEIWIPLDSCPGAAESSSSD</sequence>
<organism evidence="2 3">
    <name type="scientific">Stichopus japonicus</name>
    <name type="common">Sea cucumber</name>
    <dbReference type="NCBI Taxonomy" id="307972"/>
    <lineage>
        <taxon>Eukaryota</taxon>
        <taxon>Metazoa</taxon>
        <taxon>Echinodermata</taxon>
        <taxon>Eleutherozoa</taxon>
        <taxon>Echinozoa</taxon>
        <taxon>Holothuroidea</taxon>
        <taxon>Aspidochirotacea</taxon>
        <taxon>Aspidochirotida</taxon>
        <taxon>Stichopodidae</taxon>
        <taxon>Apostichopus</taxon>
    </lineage>
</organism>
<dbReference type="GO" id="GO:0020037">
    <property type="term" value="F:heme binding"/>
    <property type="evidence" value="ECO:0007669"/>
    <property type="project" value="TreeGrafter"/>
</dbReference>
<dbReference type="EMBL" id="MRZV01001712">
    <property type="protein sequence ID" value="PIK36234.1"/>
    <property type="molecule type" value="Genomic_DNA"/>
</dbReference>
<dbReference type="PANTHER" id="PTHR11220">
    <property type="entry name" value="HEME-BINDING PROTEIN-RELATED"/>
    <property type="match status" value="1"/>
</dbReference>
<dbReference type="InterPro" id="IPR011256">
    <property type="entry name" value="Reg_factor_effector_dom_sf"/>
</dbReference>
<comment type="similarity">
    <text evidence="1">Belongs to the HEBP family.</text>
</comment>
<dbReference type="PANTHER" id="PTHR11220:SF1">
    <property type="entry name" value="HEME-BINDING PROTEIN 2"/>
    <property type="match status" value="1"/>
</dbReference>
<dbReference type="Gene3D" id="3.20.80.10">
    <property type="entry name" value="Regulatory factor, effector binding domain"/>
    <property type="match status" value="1"/>
</dbReference>
<dbReference type="Proteomes" id="UP000230750">
    <property type="component" value="Unassembled WGS sequence"/>
</dbReference>
<dbReference type="SUPFAM" id="SSF55136">
    <property type="entry name" value="Probable bacterial effector-binding domain"/>
    <property type="match status" value="1"/>
</dbReference>
<dbReference type="Pfam" id="PF04832">
    <property type="entry name" value="SOUL"/>
    <property type="match status" value="1"/>
</dbReference>
<protein>
    <recommendedName>
        <fullName evidence="4">Heme-binding protein 2-like</fullName>
    </recommendedName>
</protein>
<dbReference type="InterPro" id="IPR006917">
    <property type="entry name" value="SOUL_heme-bd"/>
</dbReference>
<dbReference type="AlphaFoldDB" id="A0A2G8JKF8"/>
<accession>A0A2G8JKF8</accession>
<name>A0A2G8JKF8_STIJA</name>
<proteinExistence type="inferred from homology"/>
<evidence type="ECO:0000313" key="2">
    <source>
        <dbReference type="EMBL" id="PIK36234.1"/>
    </source>
</evidence>
<evidence type="ECO:0000256" key="1">
    <source>
        <dbReference type="ARBA" id="ARBA00009817"/>
    </source>
</evidence>
<reference evidence="2 3" key="1">
    <citation type="journal article" date="2017" name="PLoS Biol.">
        <title>The sea cucumber genome provides insights into morphological evolution and visceral regeneration.</title>
        <authorList>
            <person name="Zhang X."/>
            <person name="Sun L."/>
            <person name="Yuan J."/>
            <person name="Sun Y."/>
            <person name="Gao Y."/>
            <person name="Zhang L."/>
            <person name="Li S."/>
            <person name="Dai H."/>
            <person name="Hamel J.F."/>
            <person name="Liu C."/>
            <person name="Yu Y."/>
            <person name="Liu S."/>
            <person name="Lin W."/>
            <person name="Guo K."/>
            <person name="Jin S."/>
            <person name="Xu P."/>
            <person name="Storey K.B."/>
            <person name="Huan P."/>
            <person name="Zhang T."/>
            <person name="Zhou Y."/>
            <person name="Zhang J."/>
            <person name="Lin C."/>
            <person name="Li X."/>
            <person name="Xing L."/>
            <person name="Huo D."/>
            <person name="Sun M."/>
            <person name="Wang L."/>
            <person name="Mercier A."/>
            <person name="Li F."/>
            <person name="Yang H."/>
            <person name="Xiang J."/>
        </authorList>
    </citation>
    <scope>NUCLEOTIDE SEQUENCE [LARGE SCALE GENOMIC DNA]</scope>
    <source>
        <strain evidence="2">Shaxun</strain>
        <tissue evidence="2">Muscle</tissue>
    </source>
</reference>
<evidence type="ECO:0008006" key="4">
    <source>
        <dbReference type="Google" id="ProtNLM"/>
    </source>
</evidence>
<evidence type="ECO:0000313" key="3">
    <source>
        <dbReference type="Proteomes" id="UP000230750"/>
    </source>
</evidence>
<keyword evidence="3" id="KW-1185">Reference proteome</keyword>
<comment type="caution">
    <text evidence="2">The sequence shown here is derived from an EMBL/GenBank/DDBJ whole genome shotgun (WGS) entry which is preliminary data.</text>
</comment>
<gene>
    <name evidence="2" type="ORF">BSL78_26936</name>
</gene>